<feature type="coiled-coil region" evidence="1">
    <location>
        <begin position="804"/>
        <end position="831"/>
    </location>
</feature>
<evidence type="ECO:0008006" key="5">
    <source>
        <dbReference type="Google" id="ProtNLM"/>
    </source>
</evidence>
<dbReference type="KEGG" id="uam:UABAM_04682"/>
<proteinExistence type="predicted"/>
<gene>
    <name evidence="3" type="ORF">UABAM_04682</name>
</gene>
<dbReference type="AlphaFoldDB" id="A0A5S9IRI7"/>
<evidence type="ECO:0000313" key="4">
    <source>
        <dbReference type="Proteomes" id="UP000326354"/>
    </source>
</evidence>
<reference evidence="3 4" key="1">
    <citation type="submission" date="2019-08" db="EMBL/GenBank/DDBJ databases">
        <title>Complete genome sequence of Candidatus Uab amorphum.</title>
        <authorList>
            <person name="Shiratori T."/>
            <person name="Suzuki S."/>
            <person name="Kakizawa Y."/>
            <person name="Ishida K."/>
        </authorList>
    </citation>
    <scope>NUCLEOTIDE SEQUENCE [LARGE SCALE GENOMIC DNA]</scope>
    <source>
        <strain evidence="3 4">SRT547</strain>
    </source>
</reference>
<dbReference type="EMBL" id="AP019860">
    <property type="protein sequence ID" value="BBM86296.1"/>
    <property type="molecule type" value="Genomic_DNA"/>
</dbReference>
<keyword evidence="4" id="KW-1185">Reference proteome</keyword>
<feature type="signal peptide" evidence="2">
    <location>
        <begin position="1"/>
        <end position="20"/>
    </location>
</feature>
<keyword evidence="1" id="KW-0175">Coiled coil</keyword>
<evidence type="ECO:0000313" key="3">
    <source>
        <dbReference type="EMBL" id="BBM86296.1"/>
    </source>
</evidence>
<sequence>MKTKFFSAIAILLLSISIFADSSITIFEEDFEKYTTFGKLSDVSHLWEDFVPNYGNEIYIAKAVSNNTQGIAPQGRHANKKFNRVYSRIYFPHSSRYVLSFYARTNSASNNSGLGFSINSKDHGGGWYCNNGQWLFDVRSITGNPQAQFRSISCDHSKFAHLKIILDMENGTIFGSVNNGNETPKFSVDFQKVKLYGLVITEDNRFGGMEIDNILITAPVADFTFAKIKGNTVNLLELESSWGETDILFRNPLNNQSWQVGVSDVGLYFHEDKASAYRFVMKNGNVGIGTKNPTDALDLRGNLNVVGNAKISGGVDASHGIIKSNIRFGTPGKTWQAGVNQYGFFFHEDNVPAPSRYRLVMNNGRLGIGTKLPESDLHVNGDTKINGGVDASHGIIKSNIRFGTPGKTWQAGVNQYGFFFHEDNVPAPSRYRLVMNNGRLGIGTKLPESDLHVNGDTKINGNIRTHGHVHTQGNDVYFHTDSGDFFHGIGMYHKDRKFSNVDVNGPVVYGFNGGALGSADGGQKIALRWDNQRNVSVTGSLKVVGNVNANTLNLNGGGTIKRVYDDGRYSLEISSSNLHLNNMGISTKGRDVYFHKSASDFLHGIGMYHKDRKFSNMDVNGPVVYGFNGGALGSTSNSKKIALRWDSNQNVSIKGNLTTNKTLNANDVSTKSLNVTEKFDAKSLHIDKDGWIGMNTAPVKDFTLAVNGRIGIGVTKLADAATKLAVKGKITAEEVRIIKMDNWADFVFADDYSLLPIDELEQSIKRNRHLPDIPSEKQVKEKGIQLGEMQAKLLQKIEELTLYTIQQEKKIATVQEQKRQLEKRVQLLEKKWQMMEK</sequence>
<dbReference type="RefSeq" id="WP_151970360.1">
    <property type="nucleotide sequence ID" value="NZ_AP019860.1"/>
</dbReference>
<organism evidence="3 4">
    <name type="scientific">Uabimicrobium amorphum</name>
    <dbReference type="NCBI Taxonomy" id="2596890"/>
    <lineage>
        <taxon>Bacteria</taxon>
        <taxon>Pseudomonadati</taxon>
        <taxon>Planctomycetota</taxon>
        <taxon>Candidatus Uabimicrobiia</taxon>
        <taxon>Candidatus Uabimicrobiales</taxon>
        <taxon>Candidatus Uabimicrobiaceae</taxon>
        <taxon>Candidatus Uabimicrobium</taxon>
    </lineage>
</organism>
<feature type="chain" id="PRO_5024846639" description="Peptidase S74 domain-containing protein" evidence="2">
    <location>
        <begin position="21"/>
        <end position="837"/>
    </location>
</feature>
<evidence type="ECO:0000256" key="2">
    <source>
        <dbReference type="SAM" id="SignalP"/>
    </source>
</evidence>
<keyword evidence="2" id="KW-0732">Signal</keyword>
<dbReference type="OrthoDB" id="935042at2"/>
<protein>
    <recommendedName>
        <fullName evidence="5">Peptidase S74 domain-containing protein</fullName>
    </recommendedName>
</protein>
<evidence type="ECO:0000256" key="1">
    <source>
        <dbReference type="SAM" id="Coils"/>
    </source>
</evidence>
<dbReference type="Proteomes" id="UP000326354">
    <property type="component" value="Chromosome"/>
</dbReference>
<accession>A0A5S9IRI7</accession>
<name>A0A5S9IRI7_UABAM</name>